<dbReference type="Proteomes" id="UP001369958">
    <property type="component" value="Chromosome"/>
</dbReference>
<dbReference type="InterPro" id="IPR003646">
    <property type="entry name" value="SH3-like_bac-type"/>
</dbReference>
<dbReference type="RefSeq" id="WP_338609742.1">
    <property type="nucleotide sequence ID" value="NZ_CP146275.1"/>
</dbReference>
<reference evidence="4 5" key="1">
    <citation type="submission" date="2024-02" db="EMBL/GenBank/DDBJ databases">
        <title>Complete genome sequence of Pelagibacterium nitratireducens ZH15.</title>
        <authorList>
            <person name="Zhao L.H."/>
        </authorList>
    </citation>
    <scope>NUCLEOTIDE SEQUENCE [LARGE SCALE GENOMIC DNA]</scope>
    <source>
        <strain evidence="4 5">ZH15</strain>
    </source>
</reference>
<feature type="signal peptide" evidence="2">
    <location>
        <begin position="1"/>
        <end position="26"/>
    </location>
</feature>
<dbReference type="Pfam" id="PF08239">
    <property type="entry name" value="SH3_3"/>
    <property type="match status" value="1"/>
</dbReference>
<feature type="domain" description="SH3b" evidence="3">
    <location>
        <begin position="26"/>
        <end position="89"/>
    </location>
</feature>
<keyword evidence="5" id="KW-1185">Reference proteome</keyword>
<evidence type="ECO:0000256" key="1">
    <source>
        <dbReference type="SAM" id="MobiDB-lite"/>
    </source>
</evidence>
<protein>
    <submittedName>
        <fullName evidence="4">SH3 domain-containing protein</fullName>
    </submittedName>
</protein>
<organism evidence="4 5">
    <name type="scientific">Pelagibacterium nitratireducens</name>
    <dbReference type="NCBI Taxonomy" id="1046114"/>
    <lineage>
        <taxon>Bacteria</taxon>
        <taxon>Pseudomonadati</taxon>
        <taxon>Pseudomonadota</taxon>
        <taxon>Alphaproteobacteria</taxon>
        <taxon>Hyphomicrobiales</taxon>
        <taxon>Devosiaceae</taxon>
        <taxon>Pelagibacterium</taxon>
    </lineage>
</organism>
<gene>
    <name evidence="4" type="ORF">V6617_05930</name>
</gene>
<evidence type="ECO:0000313" key="4">
    <source>
        <dbReference type="EMBL" id="WWT33998.1"/>
    </source>
</evidence>
<feature type="region of interest" description="Disordered" evidence="1">
    <location>
        <begin position="89"/>
        <end position="152"/>
    </location>
</feature>
<evidence type="ECO:0000313" key="5">
    <source>
        <dbReference type="Proteomes" id="UP001369958"/>
    </source>
</evidence>
<keyword evidence="2" id="KW-0732">Signal</keyword>
<feature type="compositionally biased region" description="Pro residues" evidence="1">
    <location>
        <begin position="93"/>
        <end position="146"/>
    </location>
</feature>
<dbReference type="SMART" id="SM00287">
    <property type="entry name" value="SH3b"/>
    <property type="match status" value="1"/>
</dbReference>
<accession>A0ABZ2I886</accession>
<sequence>MALGKTAIKGGLAALMVAMMTAGAFAWEAYATNALNVRSGPGTNYGVVTTLQRNQVVDVQYCRSGWCFLDTGRYGRTGWASQNYLREVGNWTPPRPNPPSWQPPRPTPPSWHPNPPRPPFWGNNPPRPPHWNNPRPPLWNPGPPPRPRPDSQVCFNGPNGYFCIGN</sequence>
<evidence type="ECO:0000256" key="2">
    <source>
        <dbReference type="SAM" id="SignalP"/>
    </source>
</evidence>
<dbReference type="EMBL" id="CP146275">
    <property type="protein sequence ID" value="WWT33998.1"/>
    <property type="molecule type" value="Genomic_DNA"/>
</dbReference>
<name>A0ABZ2I886_9HYPH</name>
<proteinExistence type="predicted"/>
<evidence type="ECO:0000259" key="3">
    <source>
        <dbReference type="SMART" id="SM00287"/>
    </source>
</evidence>
<dbReference type="Gene3D" id="2.30.30.40">
    <property type="entry name" value="SH3 Domains"/>
    <property type="match status" value="1"/>
</dbReference>
<feature type="chain" id="PRO_5045624421" evidence="2">
    <location>
        <begin position="27"/>
        <end position="166"/>
    </location>
</feature>